<dbReference type="SUPFAM" id="SSF53822">
    <property type="entry name" value="Periplasmic binding protein-like I"/>
    <property type="match status" value="1"/>
</dbReference>
<evidence type="ECO:0000256" key="3">
    <source>
        <dbReference type="SAM" id="SignalP"/>
    </source>
</evidence>
<reference evidence="5" key="1">
    <citation type="submission" date="2020-12" db="EMBL/GenBank/DDBJ databases">
        <title>Genomic characterization of non-nitrogen-fixing Frankia strains.</title>
        <authorList>
            <person name="Carlos-Shanley C."/>
            <person name="Guerra T."/>
            <person name="Hahn D."/>
        </authorList>
    </citation>
    <scope>NUCLEOTIDE SEQUENCE</scope>
    <source>
        <strain evidence="5">CN6</strain>
    </source>
</reference>
<feature type="chain" id="PRO_5037141223" evidence="3">
    <location>
        <begin position="30"/>
        <end position="410"/>
    </location>
</feature>
<protein>
    <submittedName>
        <fullName evidence="5">ABC transporter substrate-binding protein</fullName>
    </submittedName>
</protein>
<comment type="caution">
    <text evidence="5">The sequence shown here is derived from an EMBL/GenBank/DDBJ whole genome shotgun (WGS) entry which is preliminary data.</text>
</comment>
<dbReference type="EMBL" id="JAEACQ010000382">
    <property type="protein sequence ID" value="MBL7633438.1"/>
    <property type="molecule type" value="Genomic_DNA"/>
</dbReference>
<feature type="domain" description="Leucine-binding protein" evidence="4">
    <location>
        <begin position="50"/>
        <end position="393"/>
    </location>
</feature>
<evidence type="ECO:0000313" key="6">
    <source>
        <dbReference type="Proteomes" id="UP000604475"/>
    </source>
</evidence>
<dbReference type="AlphaFoldDB" id="A0A937RJJ5"/>
<name>A0A937RJJ5_9ACTN</name>
<dbReference type="Pfam" id="PF13458">
    <property type="entry name" value="Peripla_BP_6"/>
    <property type="match status" value="1"/>
</dbReference>
<dbReference type="PANTHER" id="PTHR47235:SF1">
    <property type="entry name" value="BLR6548 PROTEIN"/>
    <property type="match status" value="1"/>
</dbReference>
<gene>
    <name evidence="5" type="ORF">I7412_41045</name>
</gene>
<dbReference type="InterPro" id="IPR028082">
    <property type="entry name" value="Peripla_BP_I"/>
</dbReference>
<dbReference type="RefSeq" id="WP_203002238.1">
    <property type="nucleotide sequence ID" value="NZ_JADWYU010000246.1"/>
</dbReference>
<evidence type="ECO:0000256" key="1">
    <source>
        <dbReference type="ARBA" id="ARBA00010062"/>
    </source>
</evidence>
<dbReference type="CDD" id="cd06341">
    <property type="entry name" value="PBP1_ABC_ligand_binding-like"/>
    <property type="match status" value="1"/>
</dbReference>
<organism evidence="5 6">
    <name type="scientific">Frankia nepalensis</name>
    <dbReference type="NCBI Taxonomy" id="1836974"/>
    <lineage>
        <taxon>Bacteria</taxon>
        <taxon>Bacillati</taxon>
        <taxon>Actinomycetota</taxon>
        <taxon>Actinomycetes</taxon>
        <taxon>Frankiales</taxon>
        <taxon>Frankiaceae</taxon>
        <taxon>Frankia</taxon>
    </lineage>
</organism>
<keyword evidence="2 3" id="KW-0732">Signal</keyword>
<dbReference type="PANTHER" id="PTHR47235">
    <property type="entry name" value="BLR6548 PROTEIN"/>
    <property type="match status" value="1"/>
</dbReference>
<comment type="similarity">
    <text evidence="1">Belongs to the leucine-binding protein family.</text>
</comment>
<dbReference type="PROSITE" id="PS51257">
    <property type="entry name" value="PROKAR_LIPOPROTEIN"/>
    <property type="match status" value="1"/>
</dbReference>
<feature type="signal peptide" evidence="3">
    <location>
        <begin position="1"/>
        <end position="29"/>
    </location>
</feature>
<dbReference type="InterPro" id="IPR028081">
    <property type="entry name" value="Leu-bd"/>
</dbReference>
<proteinExistence type="inferred from homology"/>
<dbReference type="Proteomes" id="UP000604475">
    <property type="component" value="Unassembled WGS sequence"/>
</dbReference>
<sequence>MLFTGRRSSPRSVALSISLAGLIGLVACADSGESGHVGAACETPGVTDTEVKAGLLFADTGGASFIVGAFRAGVDARFGIENAAGGVSGRKIVYSWRDDGGDPEVNGVKARELVSEEIFGMIEGINAAAGSAQYLADQKIPVTGVAAETAWAAYDNMVSWRYYTASTGSSTVWGNFIRSQGGARAVLLSGVANDAVRNYNRQLTESLQAEGISVDIIEATDLTDFVALAEWLKAERIDTVTGATPPDLLAQMLSAAQVVGVNLKSILVPFGYDPTLLNQVGSLLATTVIYLSFIPFEVQSPAHTRFLNAMTAYAPEFQPPAQESAVYGWLSADLFVRGLRAAGPCPTRQSFIQGLRAIHNYDADGLLPGPVDLATNRGMSSNCFAFVRVSDDGRRFVPLQPMARCGNPIS</sequence>
<evidence type="ECO:0000259" key="4">
    <source>
        <dbReference type="Pfam" id="PF13458"/>
    </source>
</evidence>
<accession>A0A937RJJ5</accession>
<keyword evidence="6" id="KW-1185">Reference proteome</keyword>
<evidence type="ECO:0000313" key="5">
    <source>
        <dbReference type="EMBL" id="MBL7633438.1"/>
    </source>
</evidence>
<dbReference type="Gene3D" id="3.40.50.2300">
    <property type="match status" value="2"/>
</dbReference>
<evidence type="ECO:0000256" key="2">
    <source>
        <dbReference type="ARBA" id="ARBA00022729"/>
    </source>
</evidence>